<evidence type="ECO:0000313" key="4">
    <source>
        <dbReference type="Proteomes" id="UP000228531"/>
    </source>
</evidence>
<evidence type="ECO:0000313" key="3">
    <source>
        <dbReference type="EMBL" id="PJI84285.1"/>
    </source>
</evidence>
<dbReference type="InterPro" id="IPR016181">
    <property type="entry name" value="Acyl_CoA_acyltransferase"/>
</dbReference>
<evidence type="ECO:0000256" key="1">
    <source>
        <dbReference type="ARBA" id="ARBA00004924"/>
    </source>
</evidence>
<accession>A0A2M8W031</accession>
<dbReference type="OrthoDB" id="9087497at2"/>
<feature type="domain" description="Acyltransferase MbtK/IucB-like conserved" evidence="2">
    <location>
        <begin position="124"/>
        <end position="171"/>
    </location>
</feature>
<dbReference type="Pfam" id="PF13523">
    <property type="entry name" value="Acetyltransf_8"/>
    <property type="match status" value="1"/>
</dbReference>
<keyword evidence="3" id="KW-0808">Transferase</keyword>
<dbReference type="SUPFAM" id="SSF55729">
    <property type="entry name" value="Acyl-CoA N-acyltransferases (Nat)"/>
    <property type="match status" value="1"/>
</dbReference>
<name>A0A2M8W031_9RHOB</name>
<dbReference type="SMART" id="SM01006">
    <property type="entry name" value="AlcB"/>
    <property type="match status" value="1"/>
</dbReference>
<gene>
    <name evidence="3" type="ORF">BC777_3826</name>
</gene>
<keyword evidence="4" id="KW-1185">Reference proteome</keyword>
<comment type="pathway">
    <text evidence="1">Siderophore biosynthesis.</text>
</comment>
<dbReference type="Proteomes" id="UP000228531">
    <property type="component" value="Unassembled WGS sequence"/>
</dbReference>
<dbReference type="Gene3D" id="3.40.630.30">
    <property type="match status" value="1"/>
</dbReference>
<dbReference type="InterPro" id="IPR019432">
    <property type="entry name" value="Acyltransferase_MbtK/IucB-like"/>
</dbReference>
<dbReference type="PANTHER" id="PTHR31438:SF1">
    <property type="entry name" value="LYSINE N-ACYLTRANSFERASE C17G9.06C-RELATED"/>
    <property type="match status" value="1"/>
</dbReference>
<dbReference type="EMBL" id="PGTY01000005">
    <property type="protein sequence ID" value="PJI84285.1"/>
    <property type="molecule type" value="Genomic_DNA"/>
</dbReference>
<dbReference type="GO" id="GO:0016410">
    <property type="term" value="F:N-acyltransferase activity"/>
    <property type="evidence" value="ECO:0007669"/>
    <property type="project" value="TreeGrafter"/>
</dbReference>
<evidence type="ECO:0000259" key="2">
    <source>
        <dbReference type="SMART" id="SM01006"/>
    </source>
</evidence>
<dbReference type="RefSeq" id="WP_100369762.1">
    <property type="nucleotide sequence ID" value="NZ_PGTY01000005.1"/>
</dbReference>
<reference evidence="3 4" key="1">
    <citation type="submission" date="2017-11" db="EMBL/GenBank/DDBJ databases">
        <title>Genomic Encyclopedia of Archaeal and Bacterial Type Strains, Phase II (KMG-II): From Individual Species to Whole Genera.</title>
        <authorList>
            <person name="Goeker M."/>
        </authorList>
    </citation>
    <scope>NUCLEOTIDE SEQUENCE [LARGE SCALE GENOMIC DNA]</scope>
    <source>
        <strain evidence="3 4">DSM 29128</strain>
    </source>
</reference>
<proteinExistence type="predicted"/>
<dbReference type="GO" id="GO:0019290">
    <property type="term" value="P:siderophore biosynthetic process"/>
    <property type="evidence" value="ECO:0007669"/>
    <property type="project" value="InterPro"/>
</dbReference>
<protein>
    <submittedName>
        <fullName evidence="3">RimJ/RimL family protein N-acetyltransferase</fullName>
    </submittedName>
</protein>
<organism evidence="3 4">
    <name type="scientific">Yoonia maricola</name>
    <dbReference type="NCBI Taxonomy" id="420999"/>
    <lineage>
        <taxon>Bacteria</taxon>
        <taxon>Pseudomonadati</taxon>
        <taxon>Pseudomonadota</taxon>
        <taxon>Alphaproteobacteria</taxon>
        <taxon>Rhodobacterales</taxon>
        <taxon>Paracoccaceae</taxon>
        <taxon>Yoonia</taxon>
    </lineage>
</organism>
<sequence length="293" mass="33616">MTLQHSARTASDQPSIADSRAFARWVDACFAKDPNLSVLDIAADDMPKTRLPGYMMQADGKARIHRSGFLQAPDLWLQHPPMQRQCAGLVAGPDNRDHPLRPPNPDGVVYERYFTDADVTVSFSSVDIDRDLDVFHRWQNDPRVAFFWEEDKSKDALRSFLEDRLSDPHNFSVIGSYDGQQVGYFEIYWAREDRLGAYYDAGPWDRGWHGLIGETAALGRRRTSAWIRALTHYIFLDCPMTDLIVGEPRVDNAKLLRYADALAYRKIKEFDFPHKRSALMHCDRDAFFTKVAL</sequence>
<dbReference type="PANTHER" id="PTHR31438">
    <property type="entry name" value="LYSINE N-ACYLTRANSFERASE C17G9.06C-RELATED"/>
    <property type="match status" value="1"/>
</dbReference>
<comment type="caution">
    <text evidence="3">The sequence shown here is derived from an EMBL/GenBank/DDBJ whole genome shotgun (WGS) entry which is preliminary data.</text>
</comment>
<dbReference type="AlphaFoldDB" id="A0A2M8W031"/>